<protein>
    <recommendedName>
        <fullName evidence="3">ImmA/IrrE family metallo-endopeptidase</fullName>
    </recommendedName>
</protein>
<comment type="caution">
    <text evidence="1">The sequence shown here is derived from an EMBL/GenBank/DDBJ whole genome shotgun (WGS) entry which is preliminary data.</text>
</comment>
<organism evidence="1 2">
    <name type="scientific">Microbacterium paludicola</name>
    <dbReference type="NCBI Taxonomy" id="300019"/>
    <lineage>
        <taxon>Bacteria</taxon>
        <taxon>Bacillati</taxon>
        <taxon>Actinomycetota</taxon>
        <taxon>Actinomycetes</taxon>
        <taxon>Micrococcales</taxon>
        <taxon>Microbacteriaceae</taxon>
        <taxon>Microbacterium</taxon>
    </lineage>
</organism>
<dbReference type="OrthoDB" id="4144896at2"/>
<dbReference type="AlphaFoldDB" id="A0A4Y9FWT2"/>
<name>A0A4Y9FWT2_9MICO</name>
<evidence type="ECO:0000313" key="2">
    <source>
        <dbReference type="Proteomes" id="UP000298358"/>
    </source>
</evidence>
<evidence type="ECO:0008006" key="3">
    <source>
        <dbReference type="Google" id="ProtNLM"/>
    </source>
</evidence>
<evidence type="ECO:0000313" key="1">
    <source>
        <dbReference type="EMBL" id="TFU32703.1"/>
    </source>
</evidence>
<dbReference type="Proteomes" id="UP000298358">
    <property type="component" value="Unassembled WGS sequence"/>
</dbReference>
<sequence length="162" mass="18151">MGTEGNGTVNIEATVSTAMAELALGEIFSFDDLVGALQRRRQRPIRIVELTNLSDRDGICALWLMTDTEDLVVHARSESALHRQQFVLHELAHMMLEHDEREEATTPDFLLPDIPESARQRLLRRQGLVTDDEIVAESLADHLAGAIRGSALHHSRYLEIFG</sequence>
<dbReference type="EMBL" id="SPQB01000020">
    <property type="protein sequence ID" value="TFU32703.1"/>
    <property type="molecule type" value="Genomic_DNA"/>
</dbReference>
<gene>
    <name evidence="1" type="ORF">E4U02_09360</name>
</gene>
<accession>A0A4Y9FWT2</accession>
<keyword evidence="2" id="KW-1185">Reference proteome</keyword>
<reference evidence="1 2" key="1">
    <citation type="submission" date="2019-03" db="EMBL/GenBank/DDBJ databases">
        <title>Diversity of the mouse oral microbiome.</title>
        <authorList>
            <person name="Joseph S."/>
            <person name="Aduse-Opoku J."/>
            <person name="Curtis M."/>
            <person name="Wade W."/>
            <person name="Hashim A."/>
        </authorList>
    </citation>
    <scope>NUCLEOTIDE SEQUENCE [LARGE SCALE GENOMIC DNA]</scope>
    <source>
        <strain evidence="1 2">P1012</strain>
    </source>
</reference>
<proteinExistence type="predicted"/>